<proteinExistence type="predicted"/>
<dbReference type="AlphaFoldDB" id="A0A423SEK2"/>
<keyword evidence="3" id="KW-1185">Reference proteome</keyword>
<name>A0A423SEK2_PENVA</name>
<reference evidence="2 3" key="1">
    <citation type="submission" date="2018-04" db="EMBL/GenBank/DDBJ databases">
        <authorList>
            <person name="Zhang X."/>
            <person name="Yuan J."/>
            <person name="Li F."/>
            <person name="Xiang J."/>
        </authorList>
    </citation>
    <scope>NUCLEOTIDE SEQUENCE [LARGE SCALE GENOMIC DNA]</scope>
    <source>
        <tissue evidence="2">Muscle</tissue>
    </source>
</reference>
<evidence type="ECO:0000313" key="2">
    <source>
        <dbReference type="EMBL" id="ROT62622.1"/>
    </source>
</evidence>
<protein>
    <submittedName>
        <fullName evidence="2">Uncharacterized protein</fullName>
    </submittedName>
</protein>
<accession>A0A423SEK2</accession>
<feature type="compositionally biased region" description="Basic and acidic residues" evidence="1">
    <location>
        <begin position="648"/>
        <end position="658"/>
    </location>
</feature>
<feature type="region of interest" description="Disordered" evidence="1">
    <location>
        <begin position="118"/>
        <end position="223"/>
    </location>
</feature>
<feature type="compositionally biased region" description="Basic and acidic residues" evidence="1">
    <location>
        <begin position="298"/>
        <end position="309"/>
    </location>
</feature>
<feature type="region of interest" description="Disordered" evidence="1">
    <location>
        <begin position="643"/>
        <end position="676"/>
    </location>
</feature>
<dbReference type="Proteomes" id="UP000283509">
    <property type="component" value="Unassembled WGS sequence"/>
</dbReference>
<evidence type="ECO:0000256" key="1">
    <source>
        <dbReference type="SAM" id="MobiDB-lite"/>
    </source>
</evidence>
<reference evidence="2 3" key="2">
    <citation type="submission" date="2019-01" db="EMBL/GenBank/DDBJ databases">
        <title>The decoding of complex shrimp genome reveals the adaptation for benthos swimmer, frequently molting mechanism and breeding impact on genome.</title>
        <authorList>
            <person name="Sun Y."/>
            <person name="Gao Y."/>
            <person name="Yu Y."/>
        </authorList>
    </citation>
    <scope>NUCLEOTIDE SEQUENCE [LARGE SCALE GENOMIC DNA]</scope>
    <source>
        <tissue evidence="2">Muscle</tissue>
    </source>
</reference>
<feature type="compositionally biased region" description="Polar residues" evidence="1">
    <location>
        <begin position="739"/>
        <end position="748"/>
    </location>
</feature>
<dbReference type="EMBL" id="QCYY01003590">
    <property type="protein sequence ID" value="ROT62622.1"/>
    <property type="molecule type" value="Genomic_DNA"/>
</dbReference>
<feature type="region of interest" description="Disordered" evidence="1">
    <location>
        <begin position="710"/>
        <end position="748"/>
    </location>
</feature>
<evidence type="ECO:0000313" key="3">
    <source>
        <dbReference type="Proteomes" id="UP000283509"/>
    </source>
</evidence>
<organism evidence="2 3">
    <name type="scientific">Penaeus vannamei</name>
    <name type="common">Whiteleg shrimp</name>
    <name type="synonym">Litopenaeus vannamei</name>
    <dbReference type="NCBI Taxonomy" id="6689"/>
    <lineage>
        <taxon>Eukaryota</taxon>
        <taxon>Metazoa</taxon>
        <taxon>Ecdysozoa</taxon>
        <taxon>Arthropoda</taxon>
        <taxon>Crustacea</taxon>
        <taxon>Multicrustacea</taxon>
        <taxon>Malacostraca</taxon>
        <taxon>Eumalacostraca</taxon>
        <taxon>Eucarida</taxon>
        <taxon>Decapoda</taxon>
        <taxon>Dendrobranchiata</taxon>
        <taxon>Penaeoidea</taxon>
        <taxon>Penaeidae</taxon>
        <taxon>Penaeus</taxon>
    </lineage>
</organism>
<comment type="caution">
    <text evidence="2">The sequence shown here is derived from an EMBL/GenBank/DDBJ whole genome shotgun (WGS) entry which is preliminary data.</text>
</comment>
<sequence length="785" mass="84694">MMQRRYQIHRAISEDLIAFFFHRQGLAAAADDDGASASSSNLLDLLKMASSIHHGEDFLQSLPSLGPTGSALSFGLSHPMGPLGGVNRLGLTGDRRTPTSGLTGAQRALLKNLLRAPGDLSASDSTHNKRLPEQQSHMPWAGLTRLPSSSVDDRLASKGPQPPIAAHRPSSAVDSVTIRGDLQQRPDRQDLQQGKYNLPLPSVMDGGHGSYRGRPRPQESDAQDMAAFASSPLTPTGHLAQRPPLSLLLHHNETRHQVGSVFPQFPSFSDKVQNSNQNQAAGLIGNGAPSNIHPFPVPHKDASRSEQLDRLSAPSSVGAKDPGLPLRPPIMYRYDPSDRGRDRDSFSIETDDTTSRTNVTTTFTTESEDFDDTTTLSTLAVDVALYTASTTTPGGFPSGTPAEYSNDLPTNKRLPIILANTKPSSAFLGTRYPDILPSIKEIPFGNRTAEVRVSSTATPQSHSTKPGPANILSAMAIKARPPDTATGIDQPQASARVNHSQGEREATHRHASFSIDGAAEPPTQRALVHNDSYDAEWTEFPRTEAVSLRHSERPFGNERSHSAFAPSLATLAKQASHPSSQSSLDMADIQTSTYDSFKGLNAASTLGQQLKGFPPKVDGELQANANWTHLDAPWESTLRGHFASDAAKSSHETRKELHILPPSAFQPPDYSSSDKVPEIKGYITDVDVREQRSDSYRNFFGASVKDGRWLDGSRPSGVPASATRKYTGDEGRGADGSPAGSSVTLPDGNFYSSSKKGNLIEHPAESTQNGSGVFSWWYKSYNHSF</sequence>
<feature type="region of interest" description="Disordered" evidence="1">
    <location>
        <begin position="295"/>
        <end position="353"/>
    </location>
</feature>
<feature type="compositionally biased region" description="Basic and acidic residues" evidence="1">
    <location>
        <begin position="335"/>
        <end position="346"/>
    </location>
</feature>
<gene>
    <name evidence="2" type="ORF">C7M84_019525</name>
</gene>